<protein>
    <recommendedName>
        <fullName evidence="4">Serine protease</fullName>
    </recommendedName>
</protein>
<keyword evidence="3" id="KW-1185">Reference proteome</keyword>
<evidence type="ECO:0000313" key="3">
    <source>
        <dbReference type="Proteomes" id="UP000824633"/>
    </source>
</evidence>
<dbReference type="RefSeq" id="WP_224035404.1">
    <property type="nucleotide sequence ID" value="NZ_AP024849.1"/>
</dbReference>
<keyword evidence="1" id="KW-0732">Signal</keyword>
<dbReference type="PROSITE" id="PS51257">
    <property type="entry name" value="PROKAR_LIPOPROTEIN"/>
    <property type="match status" value="1"/>
</dbReference>
<dbReference type="Gene3D" id="2.40.10.10">
    <property type="entry name" value="Trypsin-like serine proteases"/>
    <property type="match status" value="2"/>
</dbReference>
<feature type="chain" id="PRO_5045356642" description="Serine protease" evidence="1">
    <location>
        <begin position="21"/>
        <end position="264"/>
    </location>
</feature>
<name>A0ABM7TB78_9CLOT</name>
<reference evidence="3" key="1">
    <citation type="submission" date="2021-07" db="EMBL/GenBank/DDBJ databases">
        <title>Complete genome sequencing of a Clostridium isolate.</title>
        <authorList>
            <person name="Ueki A."/>
            <person name="Tonouchi A."/>
        </authorList>
    </citation>
    <scope>NUCLEOTIDE SEQUENCE [LARGE SCALE GENOMIC DNA]</scope>
    <source>
        <strain evidence="3">C5S11</strain>
    </source>
</reference>
<dbReference type="InterPro" id="IPR009003">
    <property type="entry name" value="Peptidase_S1_PA"/>
</dbReference>
<feature type="signal peptide" evidence="1">
    <location>
        <begin position="1"/>
        <end position="20"/>
    </location>
</feature>
<accession>A0ABM7TB78</accession>
<organism evidence="2 3">
    <name type="scientific">Clostridium gelidum</name>
    <dbReference type="NCBI Taxonomy" id="704125"/>
    <lineage>
        <taxon>Bacteria</taxon>
        <taxon>Bacillati</taxon>
        <taxon>Bacillota</taxon>
        <taxon>Clostridia</taxon>
        <taxon>Eubacteriales</taxon>
        <taxon>Clostridiaceae</taxon>
        <taxon>Clostridium</taxon>
    </lineage>
</organism>
<proteinExistence type="predicted"/>
<dbReference type="EMBL" id="AP024849">
    <property type="protein sequence ID" value="BCZ49203.1"/>
    <property type="molecule type" value="Genomic_DNA"/>
</dbReference>
<dbReference type="InterPro" id="IPR043504">
    <property type="entry name" value="Peptidase_S1_PA_chymotrypsin"/>
</dbReference>
<dbReference type="SUPFAM" id="SSF50494">
    <property type="entry name" value="Trypsin-like serine proteases"/>
    <property type="match status" value="1"/>
</dbReference>
<evidence type="ECO:0008006" key="4">
    <source>
        <dbReference type="Google" id="ProtNLM"/>
    </source>
</evidence>
<evidence type="ECO:0000313" key="2">
    <source>
        <dbReference type="EMBL" id="BCZ49203.1"/>
    </source>
</evidence>
<sequence>MKVFTNSHVALIIAMSLILAGCNSSSNVIQKNDSASAENEASKSIEDVHFRQQLEDNEILYVKYQTTEGEFEAGTAFSIQTDYSKEPILVTAHHLFGPAGGLDTQLNGNEVSKFVTGGEIFDMFSEKTSGTTIKESITISDAKPSPDINKDVAAFKLNNVGNLKPFKVSDKPCKKGDKLYLLASLWNNDKVNENNIYSGKCKSDTDGVLYYELDKNFSTNGASGAPIVNEQGEVVGIHIGSDGNGLYVGNSATSFNDMIKKSFK</sequence>
<evidence type="ECO:0000256" key="1">
    <source>
        <dbReference type="SAM" id="SignalP"/>
    </source>
</evidence>
<gene>
    <name evidence="2" type="ORF">psyc5s11_52700</name>
</gene>
<dbReference type="Pfam" id="PF13365">
    <property type="entry name" value="Trypsin_2"/>
    <property type="match status" value="1"/>
</dbReference>
<dbReference type="Proteomes" id="UP000824633">
    <property type="component" value="Chromosome"/>
</dbReference>